<feature type="domain" description="DDH" evidence="2">
    <location>
        <begin position="346"/>
        <end position="502"/>
    </location>
</feature>
<keyword evidence="1" id="KW-1133">Transmembrane helix</keyword>
<dbReference type="Pfam" id="PF01368">
    <property type="entry name" value="DHH"/>
    <property type="match status" value="1"/>
</dbReference>
<feature type="transmembrane region" description="Helical" evidence="1">
    <location>
        <begin position="12"/>
        <end position="36"/>
    </location>
</feature>
<dbReference type="Proteomes" id="UP000718793">
    <property type="component" value="Unassembled WGS sequence"/>
</dbReference>
<sequence length="661" mass="75111">MKNKIKFRFKYIYLWITTIILLIVSFILIFVISNIFKNFPLLGIVSLSVLVGFSFIAMIILGFLTYQNYKNNVIVKSTLNQYIEQEIAKEGVGIFVFNERLKIIWVSHFIKERFGNKIIGKNLDTVFNVETLSKKNFKTTTKYNDFFYEINFLPEKNILMVRDVTSLQNITTLYESEKTVFGEIDIDSMDLYQSIYSEEEIFKIYNSVVKVLDDLSKTYDFVYRRFINNRFFLITTKQTLQNFIANNFRFFTTINSEDINGKTFRIPLSVGFASGMEKLDDLTETTKDALSQSQSRGGDQVTVILKNQKPLYFGSKSEIALNSSRTKISFIAKALKEKLNSQDISKVIIYGHKEADLDALGSAYALATIVRAKNKKAYIQNTTFDATCKKQKDKYLKNDNSLFISPKQATKLNDESTMVIIVDTADINRIENPNAFKNINPENVFVLDHHRISKLPEFVLKQNLYIDTTASSASEIVTEILVFSQNNQYITLQSAQMLLDGIYMDTNRFQKTSSSKTFNAVSLLEEWGASSSTSIETLKMTKEVHQTVSKILENLQEVKQDYFIAAYDKEVDSDIIAIAAEEILRIQGRKAAFVIAKIPGSNKYKMSARGINTNVQIIAEAMNGGGHFGAAASVSDTESLEVFVDNLIQAIVSIKDESNIN</sequence>
<keyword evidence="1" id="KW-0472">Membrane</keyword>
<comment type="caution">
    <text evidence="4">The sequence shown here is derived from an EMBL/GenBank/DDBJ whole genome shotgun (WGS) entry which is preliminary data.</text>
</comment>
<evidence type="ECO:0000259" key="2">
    <source>
        <dbReference type="Pfam" id="PF01368"/>
    </source>
</evidence>
<dbReference type="PANTHER" id="PTHR47618">
    <property type="entry name" value="BIFUNCTIONAL OLIGORIBONUCLEASE AND PAP PHOSPHATASE NRNA"/>
    <property type="match status" value="1"/>
</dbReference>
<dbReference type="Pfam" id="PF02272">
    <property type="entry name" value="DHHA1"/>
    <property type="match status" value="1"/>
</dbReference>
<organism evidence="4 5">
    <name type="scientific">Mycoplasma zalophi</name>
    <dbReference type="NCBI Taxonomy" id="191287"/>
    <lineage>
        <taxon>Bacteria</taxon>
        <taxon>Bacillati</taxon>
        <taxon>Mycoplasmatota</taxon>
        <taxon>Mollicutes</taxon>
        <taxon>Mycoplasmataceae</taxon>
        <taxon>Mycoplasma</taxon>
    </lineage>
</organism>
<dbReference type="EMBL" id="JAHMHH010000001">
    <property type="protein sequence ID" value="MBU4692026.1"/>
    <property type="molecule type" value="Genomic_DNA"/>
</dbReference>
<dbReference type="Pfam" id="PF24898">
    <property type="entry name" value="GGDEF_GdpP"/>
    <property type="match status" value="1"/>
</dbReference>
<protein>
    <submittedName>
        <fullName evidence="4">DHH family phosphoesterase</fullName>
    </submittedName>
</protein>
<evidence type="ECO:0000259" key="3">
    <source>
        <dbReference type="Pfam" id="PF02272"/>
    </source>
</evidence>
<feature type="transmembrane region" description="Helical" evidence="1">
    <location>
        <begin position="42"/>
        <end position="66"/>
    </location>
</feature>
<dbReference type="RefSeq" id="WP_216488251.1">
    <property type="nucleotide sequence ID" value="NZ_JAHMHH010000001.1"/>
</dbReference>
<evidence type="ECO:0000256" key="1">
    <source>
        <dbReference type="SAM" id="Phobius"/>
    </source>
</evidence>
<gene>
    <name evidence="4" type="ORF">KQ875_00225</name>
</gene>
<proteinExistence type="predicted"/>
<dbReference type="InterPro" id="IPR001667">
    <property type="entry name" value="DDH_dom"/>
</dbReference>
<keyword evidence="5" id="KW-1185">Reference proteome</keyword>
<keyword evidence="1" id="KW-0812">Transmembrane</keyword>
<accession>A0ABS6DNX8</accession>
<reference evidence="4" key="1">
    <citation type="submission" date="2021-06" db="EMBL/GenBank/DDBJ databases">
        <title>Novel Mycoplasma species detected in California sea lions (Zalophus californianus) from the USA.</title>
        <authorList>
            <person name="Volokhov D.V."/>
            <person name="Furtak V.A."/>
            <person name="Zagorodnyaya T.A."/>
        </authorList>
    </citation>
    <scope>NUCLEOTIDE SEQUENCE [LARGE SCALE GENOMIC DNA]</scope>
    <source>
        <strain evidence="4">CSL 5346</strain>
    </source>
</reference>
<dbReference type="InterPro" id="IPR003156">
    <property type="entry name" value="DHHA1_dom"/>
</dbReference>
<name>A0ABS6DNX8_9MOLU</name>
<dbReference type="InterPro" id="IPR051319">
    <property type="entry name" value="Oligoribo/pAp-PDE_c-di-AMP_PDE"/>
</dbReference>
<feature type="domain" description="DHHA1" evidence="3">
    <location>
        <begin position="562"/>
        <end position="651"/>
    </location>
</feature>
<evidence type="ECO:0000313" key="5">
    <source>
        <dbReference type="Proteomes" id="UP000718793"/>
    </source>
</evidence>
<evidence type="ECO:0000313" key="4">
    <source>
        <dbReference type="EMBL" id="MBU4692026.1"/>
    </source>
</evidence>
<dbReference type="InterPro" id="IPR014528">
    <property type="entry name" value="GdpP/PdeA"/>
</dbReference>
<dbReference type="PIRSF" id="PIRSF026583">
    <property type="entry name" value="YybT"/>
    <property type="match status" value="1"/>
</dbReference>
<dbReference type="PANTHER" id="PTHR47618:SF2">
    <property type="entry name" value="CYCLIC-DI-AMP PHOSPHODIESTERASE GDPP"/>
    <property type="match status" value="1"/>
</dbReference>